<dbReference type="Pfam" id="PF01425">
    <property type="entry name" value="Amidase"/>
    <property type="match status" value="1"/>
</dbReference>
<dbReference type="GO" id="GO:0004040">
    <property type="term" value="F:amidase activity"/>
    <property type="evidence" value="ECO:0007669"/>
    <property type="project" value="UniProtKB-EC"/>
</dbReference>
<dbReference type="InterPro" id="IPR036928">
    <property type="entry name" value="AS_sf"/>
</dbReference>
<dbReference type="InterPro" id="IPR023631">
    <property type="entry name" value="Amidase_dom"/>
</dbReference>
<comment type="caution">
    <text evidence="8">The sequence shown here is derived from an EMBL/GenBank/DDBJ whole genome shotgun (WGS) entry which is preliminary data.</text>
</comment>
<evidence type="ECO:0000256" key="2">
    <source>
        <dbReference type="ARBA" id="ARBA00009199"/>
    </source>
</evidence>
<feature type="active site" description="Acyl-ester intermediate" evidence="5">
    <location>
        <position position="232"/>
    </location>
</feature>
<keyword evidence="9" id="KW-1185">Reference proteome</keyword>
<evidence type="ECO:0000256" key="3">
    <source>
        <dbReference type="ARBA" id="ARBA00012922"/>
    </source>
</evidence>
<proteinExistence type="inferred from homology"/>
<feature type="binding site" evidence="6">
    <location>
        <position position="182"/>
    </location>
    <ligand>
        <name>substrate</name>
    </ligand>
</feature>
<evidence type="ECO:0000313" key="8">
    <source>
        <dbReference type="EMBL" id="KAK3053928.1"/>
    </source>
</evidence>
<dbReference type="EMBL" id="JAWDJX010000014">
    <property type="protein sequence ID" value="KAK3053928.1"/>
    <property type="molecule type" value="Genomic_DNA"/>
</dbReference>
<feature type="binding site" evidence="6">
    <location>
        <position position="208"/>
    </location>
    <ligand>
        <name>substrate</name>
    </ligand>
</feature>
<dbReference type="Gene3D" id="3.90.1300.10">
    <property type="entry name" value="Amidase signature (AS) domain"/>
    <property type="match status" value="1"/>
</dbReference>
<dbReference type="SUPFAM" id="SSF75304">
    <property type="entry name" value="Amidase signature (AS) enzymes"/>
    <property type="match status" value="1"/>
</dbReference>
<gene>
    <name evidence="8" type="ORF">LTR09_005208</name>
</gene>
<evidence type="ECO:0000313" key="9">
    <source>
        <dbReference type="Proteomes" id="UP001271007"/>
    </source>
</evidence>
<feature type="domain" description="Amidase" evidence="7">
    <location>
        <begin position="77"/>
        <end position="521"/>
    </location>
</feature>
<dbReference type="AlphaFoldDB" id="A0AAJ0DP12"/>
<evidence type="ECO:0000256" key="5">
    <source>
        <dbReference type="PIRSR" id="PIRSR001221-1"/>
    </source>
</evidence>
<dbReference type="EC" id="3.5.1.4" evidence="3"/>
<accession>A0AAJ0DP12</accession>
<protein>
    <recommendedName>
        <fullName evidence="3">amidase</fullName>
        <ecNumber evidence="3">3.5.1.4</ecNumber>
    </recommendedName>
</protein>
<dbReference type="Proteomes" id="UP001271007">
    <property type="component" value="Unassembled WGS sequence"/>
</dbReference>
<organism evidence="8 9">
    <name type="scientific">Extremus antarcticus</name>
    <dbReference type="NCBI Taxonomy" id="702011"/>
    <lineage>
        <taxon>Eukaryota</taxon>
        <taxon>Fungi</taxon>
        <taxon>Dikarya</taxon>
        <taxon>Ascomycota</taxon>
        <taxon>Pezizomycotina</taxon>
        <taxon>Dothideomycetes</taxon>
        <taxon>Dothideomycetidae</taxon>
        <taxon>Mycosphaerellales</taxon>
        <taxon>Extremaceae</taxon>
        <taxon>Extremus</taxon>
    </lineage>
</organism>
<keyword evidence="4" id="KW-0378">Hydrolase</keyword>
<comment type="catalytic activity">
    <reaction evidence="1">
        <text>a monocarboxylic acid amide + H2O = a monocarboxylate + NH4(+)</text>
        <dbReference type="Rhea" id="RHEA:12020"/>
        <dbReference type="ChEBI" id="CHEBI:15377"/>
        <dbReference type="ChEBI" id="CHEBI:28938"/>
        <dbReference type="ChEBI" id="CHEBI:35757"/>
        <dbReference type="ChEBI" id="CHEBI:83628"/>
        <dbReference type="EC" id="3.5.1.4"/>
    </reaction>
</comment>
<comment type="similarity">
    <text evidence="2">Belongs to the amidase family.</text>
</comment>
<evidence type="ECO:0000256" key="1">
    <source>
        <dbReference type="ARBA" id="ARBA00001311"/>
    </source>
</evidence>
<evidence type="ECO:0000256" key="6">
    <source>
        <dbReference type="PIRSR" id="PIRSR001221-2"/>
    </source>
</evidence>
<dbReference type="PROSITE" id="PS00571">
    <property type="entry name" value="AMIDASES"/>
    <property type="match status" value="1"/>
</dbReference>
<feature type="active site" description="Charge relay system" evidence="5">
    <location>
        <position position="133"/>
    </location>
</feature>
<dbReference type="PANTHER" id="PTHR46072">
    <property type="entry name" value="AMIDASE-RELATED-RELATED"/>
    <property type="match status" value="1"/>
</dbReference>
<sequence length="534" mass="58348">MPQQWEEISIKAQEKLKSSLPAEWCIPEDKLPPKGQKDVTIVPKECGLLSDLELGITDSYATSIVKKIAAGEWKAEDVTRAFCKRAVIAHQLTNCLTVVMFDAALARARKLDEHFSKTGKTVGPLHGLPVSLKDNFNIPGYPSSVGFTSWALEPMEQESTIVGILRELGAVAYVKTNVPTAMMIAETANNCYGRTTNPLNRNLTSGGSSGGESALIALRGSPLGVGTDIGGSLRIPAACTGIFTLRPSYGRFPHFDARSGLAGQESIGSVHGPMARSVEDLRLFTDNVANASPWLKDPKCIPMPWRSVELKQRPKIGVLWSNGIVTPTPPVQRALRKVFAMLKSKNYDIVDWPATDHTEANEIVGRLFVADGGKSVHKILEPTSEPWRPEMKDYSEAPELSVYDLWQLQKQRTALQKKYLDRWAACEGLDAILGPTTPYAAPKAGCFKGVSYTSIFNLLDYSSTSFPTEVLGDKSVDVYPADFKSMGEIDETAKTDYDPAEIAGIPVSLQITCRRLEDEKVMALTAKVVKDLTA</sequence>
<evidence type="ECO:0000259" key="7">
    <source>
        <dbReference type="Pfam" id="PF01425"/>
    </source>
</evidence>
<reference evidence="8" key="1">
    <citation type="submission" date="2023-04" db="EMBL/GenBank/DDBJ databases">
        <title>Black Yeasts Isolated from many extreme environments.</title>
        <authorList>
            <person name="Coleine C."/>
            <person name="Stajich J.E."/>
            <person name="Selbmann L."/>
        </authorList>
    </citation>
    <scope>NUCLEOTIDE SEQUENCE</scope>
    <source>
        <strain evidence="8">CCFEE 5312</strain>
    </source>
</reference>
<evidence type="ECO:0000256" key="4">
    <source>
        <dbReference type="ARBA" id="ARBA00022801"/>
    </source>
</evidence>
<name>A0AAJ0DP12_9PEZI</name>
<feature type="binding site" evidence="6">
    <location>
        <begin position="229"/>
        <end position="232"/>
    </location>
    <ligand>
        <name>substrate</name>
    </ligand>
</feature>
<dbReference type="PANTHER" id="PTHR46072:SF11">
    <property type="entry name" value="AMIDASE-RELATED"/>
    <property type="match status" value="1"/>
</dbReference>
<dbReference type="InterPro" id="IPR020556">
    <property type="entry name" value="Amidase_CS"/>
</dbReference>
<feature type="active site" description="Charge relay system" evidence="5">
    <location>
        <position position="208"/>
    </location>
</feature>
<dbReference type="PIRSF" id="PIRSF001221">
    <property type="entry name" value="Amidase_fungi"/>
    <property type="match status" value="1"/>
</dbReference>